<keyword evidence="2" id="KW-1185">Reference proteome</keyword>
<dbReference type="EMBL" id="ML979139">
    <property type="protein sequence ID" value="KAF1913074.1"/>
    <property type="molecule type" value="Genomic_DNA"/>
</dbReference>
<sequence>MEGSSTKSIVLSYATFHVPVLLRSSRPEFVRLHDYGDMVHTRTRNYGQAAKSEVCARQETQIERRQRWANLLQQQHYYPVILEVLSEELPKHQTSTLIDTKDRISHIRECALILASAPLVLAAAVDGNLITHLLIKADLQKEYTLILDQAHHQPSIYLHFLADSYGAAPTPNQYMTIRSMIQDYLAEGSTSQHAHHLDNITPPTVSQSQSSLGHRKYLQTCHRSSARIDTLRRFCAGIQRRWTETPPYLRDTPMAFPPGECGYSKTSHIRMAQHRAHQSSNYVMNLVEDICTYLHRTKQFVQHFIMHQFIICLIFRPQQAAIAEIFCSGLLQVWVDDGGGFNAYPAGRSVATAGRVSAEEWEGYGRWVRRHSGLEGNLRVQREKSDEWRRALDGESGVDVEMLEGLDSGVDDGQEDGGDY</sequence>
<evidence type="ECO:0000313" key="1">
    <source>
        <dbReference type="EMBL" id="KAF1913074.1"/>
    </source>
</evidence>
<gene>
    <name evidence="1" type="ORF">BDU57DRAFT_521762</name>
</gene>
<name>A0A6A5QEY6_AMPQU</name>
<organism evidence="1 2">
    <name type="scientific">Ampelomyces quisqualis</name>
    <name type="common">Powdery mildew agent</name>
    <dbReference type="NCBI Taxonomy" id="50730"/>
    <lineage>
        <taxon>Eukaryota</taxon>
        <taxon>Fungi</taxon>
        <taxon>Dikarya</taxon>
        <taxon>Ascomycota</taxon>
        <taxon>Pezizomycotina</taxon>
        <taxon>Dothideomycetes</taxon>
        <taxon>Pleosporomycetidae</taxon>
        <taxon>Pleosporales</taxon>
        <taxon>Pleosporineae</taxon>
        <taxon>Phaeosphaeriaceae</taxon>
        <taxon>Ampelomyces</taxon>
    </lineage>
</organism>
<dbReference type="AlphaFoldDB" id="A0A6A5QEY6"/>
<proteinExistence type="predicted"/>
<protein>
    <submittedName>
        <fullName evidence="1">Uncharacterized protein</fullName>
    </submittedName>
</protein>
<reference evidence="1" key="1">
    <citation type="journal article" date="2020" name="Stud. Mycol.">
        <title>101 Dothideomycetes genomes: a test case for predicting lifestyles and emergence of pathogens.</title>
        <authorList>
            <person name="Haridas S."/>
            <person name="Albert R."/>
            <person name="Binder M."/>
            <person name="Bloem J."/>
            <person name="Labutti K."/>
            <person name="Salamov A."/>
            <person name="Andreopoulos B."/>
            <person name="Baker S."/>
            <person name="Barry K."/>
            <person name="Bills G."/>
            <person name="Bluhm B."/>
            <person name="Cannon C."/>
            <person name="Castanera R."/>
            <person name="Culley D."/>
            <person name="Daum C."/>
            <person name="Ezra D."/>
            <person name="Gonzalez J."/>
            <person name="Henrissat B."/>
            <person name="Kuo A."/>
            <person name="Liang C."/>
            <person name="Lipzen A."/>
            <person name="Lutzoni F."/>
            <person name="Magnuson J."/>
            <person name="Mondo S."/>
            <person name="Nolan M."/>
            <person name="Ohm R."/>
            <person name="Pangilinan J."/>
            <person name="Park H.-J."/>
            <person name="Ramirez L."/>
            <person name="Alfaro M."/>
            <person name="Sun H."/>
            <person name="Tritt A."/>
            <person name="Yoshinaga Y."/>
            <person name="Zwiers L.-H."/>
            <person name="Turgeon B."/>
            <person name="Goodwin S."/>
            <person name="Spatafora J."/>
            <person name="Crous P."/>
            <person name="Grigoriev I."/>
        </authorList>
    </citation>
    <scope>NUCLEOTIDE SEQUENCE</scope>
    <source>
        <strain evidence="1">HMLAC05119</strain>
    </source>
</reference>
<accession>A0A6A5QEY6</accession>
<dbReference type="Proteomes" id="UP000800096">
    <property type="component" value="Unassembled WGS sequence"/>
</dbReference>
<evidence type="ECO:0000313" key="2">
    <source>
        <dbReference type="Proteomes" id="UP000800096"/>
    </source>
</evidence>
<dbReference type="OrthoDB" id="3440338at2759"/>